<evidence type="ECO:0000313" key="2">
    <source>
        <dbReference type="EMBL" id="MFC2926843.1"/>
    </source>
</evidence>
<keyword evidence="3" id="KW-1185">Reference proteome</keyword>
<gene>
    <name evidence="2" type="ORF">ACFOOR_12060</name>
</gene>
<dbReference type="RefSeq" id="WP_343165169.1">
    <property type="nucleotide sequence ID" value="NZ_JBHRSV010000026.1"/>
</dbReference>
<keyword evidence="1" id="KW-0812">Transmembrane</keyword>
<keyword evidence="1" id="KW-1133">Transmembrane helix</keyword>
<keyword evidence="1" id="KW-0472">Membrane</keyword>
<name>A0ABV6ZZP9_9PROT</name>
<proteinExistence type="predicted"/>
<evidence type="ECO:0000256" key="1">
    <source>
        <dbReference type="SAM" id="Phobius"/>
    </source>
</evidence>
<organism evidence="2 3">
    <name type="scientific">Hyphobacterium vulgare</name>
    <dbReference type="NCBI Taxonomy" id="1736751"/>
    <lineage>
        <taxon>Bacteria</taxon>
        <taxon>Pseudomonadati</taxon>
        <taxon>Pseudomonadota</taxon>
        <taxon>Alphaproteobacteria</taxon>
        <taxon>Maricaulales</taxon>
        <taxon>Maricaulaceae</taxon>
        <taxon>Hyphobacterium</taxon>
    </lineage>
</organism>
<comment type="caution">
    <text evidence="2">The sequence shown here is derived from an EMBL/GenBank/DDBJ whole genome shotgun (WGS) entry which is preliminary data.</text>
</comment>
<dbReference type="EMBL" id="JBHRSV010000026">
    <property type="protein sequence ID" value="MFC2926843.1"/>
    <property type="molecule type" value="Genomic_DNA"/>
</dbReference>
<sequence length="174" mass="19761">MKNLAMNLAAITGLAVLVVFFGVAIWWNWVRPVQENNQAAAAFDRFRIEVEEGGGQIVLVSRCVNWFDPFTWGGVPCAADGAIELQSTFFGYVRWRDRGRRISHAYSLVNCSEGRWQTFTSDQWVDLRVDHQFDVWGRPTPESFSEIGPLGAIAIAQQLEPEPMTEHERELLCD</sequence>
<accession>A0ABV6ZZP9</accession>
<reference evidence="3" key="1">
    <citation type="journal article" date="2019" name="Int. J. Syst. Evol. Microbiol.">
        <title>The Global Catalogue of Microorganisms (GCM) 10K type strain sequencing project: providing services to taxonomists for standard genome sequencing and annotation.</title>
        <authorList>
            <consortium name="The Broad Institute Genomics Platform"/>
            <consortium name="The Broad Institute Genome Sequencing Center for Infectious Disease"/>
            <person name="Wu L."/>
            <person name="Ma J."/>
        </authorList>
    </citation>
    <scope>NUCLEOTIDE SEQUENCE [LARGE SCALE GENOMIC DNA]</scope>
    <source>
        <strain evidence="3">KCTC 52487</strain>
    </source>
</reference>
<dbReference type="Proteomes" id="UP001595379">
    <property type="component" value="Unassembled WGS sequence"/>
</dbReference>
<feature type="transmembrane region" description="Helical" evidence="1">
    <location>
        <begin position="7"/>
        <end position="29"/>
    </location>
</feature>
<evidence type="ECO:0000313" key="3">
    <source>
        <dbReference type="Proteomes" id="UP001595379"/>
    </source>
</evidence>
<protein>
    <submittedName>
        <fullName evidence="2">Uncharacterized protein</fullName>
    </submittedName>
</protein>